<feature type="domain" description="Thiamin pyrophosphokinase thiamin-binding" evidence="6">
    <location>
        <begin position="136"/>
        <end position="207"/>
    </location>
</feature>
<keyword evidence="3 7" id="KW-0418">Kinase</keyword>
<keyword evidence="1" id="KW-0808">Transferase</keyword>
<dbReference type="Pfam" id="PF04263">
    <property type="entry name" value="TPK_catalytic"/>
    <property type="match status" value="1"/>
</dbReference>
<accession>A0A2J6WEV4</accession>
<dbReference type="GO" id="GO:0030975">
    <property type="term" value="F:thiamine binding"/>
    <property type="evidence" value="ECO:0007669"/>
    <property type="project" value="InterPro"/>
</dbReference>
<dbReference type="InterPro" id="IPR036759">
    <property type="entry name" value="TPK_catalytic_sf"/>
</dbReference>
<sequence>MYNISVKRCLLVGNGMKNPPQFLRDLAKSVDFVIGIDAGAETLLESGVKVDLAIGDFDSLKNKELLKRINHLEYPKEKDYSDTEIAVTHALSLGYDEIILTNMLGGRTDHLLFNLSILYRIFKEGKSGKFLENKEEIYIFDKSIEIKTDINDIVSIFPLLGKILFKDSKGLYYPLKGKSVELGETLTLSNYALSNSIYVEIENGVAILILKRIRPKYS</sequence>
<dbReference type="PANTHER" id="PTHR41299">
    <property type="entry name" value="THIAMINE PYROPHOSPHOKINASE"/>
    <property type="match status" value="1"/>
</dbReference>
<dbReference type="GO" id="GO:0016301">
    <property type="term" value="F:kinase activity"/>
    <property type="evidence" value="ECO:0007669"/>
    <property type="project" value="UniProtKB-KW"/>
</dbReference>
<dbReference type="InterPro" id="IPR036371">
    <property type="entry name" value="TPK_B1-bd_sf"/>
</dbReference>
<dbReference type="CDD" id="cd07995">
    <property type="entry name" value="TPK"/>
    <property type="match status" value="1"/>
</dbReference>
<dbReference type="Gene3D" id="3.40.50.10240">
    <property type="entry name" value="Thiamin pyrophosphokinase, catalytic domain"/>
    <property type="match status" value="1"/>
</dbReference>
<gene>
    <name evidence="7" type="ORF">C0189_02330</name>
</gene>
<reference evidence="7 8" key="1">
    <citation type="submission" date="2018-01" db="EMBL/GenBank/DDBJ databases">
        <title>Metagenomic assembled genomes from two thermal pools in the Uzon Caldera, Kamchatka, Russia.</title>
        <authorList>
            <person name="Wilkins L."/>
            <person name="Ettinger C."/>
        </authorList>
    </citation>
    <scope>NUCLEOTIDE SEQUENCE [LARGE SCALE GENOMIC DNA]</scope>
    <source>
        <strain evidence="7">ZAV-07</strain>
    </source>
</reference>
<evidence type="ECO:0000259" key="6">
    <source>
        <dbReference type="SMART" id="SM00983"/>
    </source>
</evidence>
<proteinExistence type="predicted"/>
<evidence type="ECO:0000313" key="7">
    <source>
        <dbReference type="EMBL" id="PMP67965.1"/>
    </source>
</evidence>
<protein>
    <recommendedName>
        <fullName evidence="5">Thiamine diphosphokinase</fullName>
        <ecNumber evidence="5">2.7.6.2</ecNumber>
    </recommendedName>
</protein>
<dbReference type="GO" id="GO:0004788">
    <property type="term" value="F:thiamine diphosphokinase activity"/>
    <property type="evidence" value="ECO:0007669"/>
    <property type="project" value="UniProtKB-UniRule"/>
</dbReference>
<dbReference type="GO" id="GO:0006772">
    <property type="term" value="P:thiamine metabolic process"/>
    <property type="evidence" value="ECO:0007669"/>
    <property type="project" value="UniProtKB-UniRule"/>
</dbReference>
<dbReference type="InterPro" id="IPR007373">
    <property type="entry name" value="Thiamin_PyroPKinase_B1-bd"/>
</dbReference>
<organism evidence="7 8">
    <name type="scientific">Caldisericum exile</name>
    <dbReference type="NCBI Taxonomy" id="693075"/>
    <lineage>
        <taxon>Bacteria</taxon>
        <taxon>Pseudomonadati</taxon>
        <taxon>Caldisericota/Cryosericota group</taxon>
        <taxon>Caldisericota</taxon>
        <taxon>Caldisericia</taxon>
        <taxon>Caldisericales</taxon>
        <taxon>Caldisericaceae</taxon>
        <taxon>Caldisericum</taxon>
    </lineage>
</organism>
<dbReference type="SUPFAM" id="SSF63862">
    <property type="entry name" value="Thiamin pyrophosphokinase, substrate-binding domain"/>
    <property type="match status" value="1"/>
</dbReference>
<evidence type="ECO:0000256" key="1">
    <source>
        <dbReference type="ARBA" id="ARBA00022679"/>
    </source>
</evidence>
<dbReference type="NCBIfam" id="TIGR01378">
    <property type="entry name" value="thi_PPkinase"/>
    <property type="match status" value="1"/>
</dbReference>
<evidence type="ECO:0000313" key="8">
    <source>
        <dbReference type="Proteomes" id="UP000237040"/>
    </source>
</evidence>
<keyword evidence="2" id="KW-0547">Nucleotide-binding</keyword>
<dbReference type="EMBL" id="PNIL01000031">
    <property type="protein sequence ID" value="PMP67965.1"/>
    <property type="molecule type" value="Genomic_DNA"/>
</dbReference>
<dbReference type="PANTHER" id="PTHR41299:SF1">
    <property type="entry name" value="THIAMINE PYROPHOSPHOKINASE"/>
    <property type="match status" value="1"/>
</dbReference>
<keyword evidence="4" id="KW-0067">ATP-binding</keyword>
<comment type="caution">
    <text evidence="7">The sequence shown here is derived from an EMBL/GenBank/DDBJ whole genome shotgun (WGS) entry which is preliminary data.</text>
</comment>
<evidence type="ECO:0000256" key="3">
    <source>
        <dbReference type="ARBA" id="ARBA00022777"/>
    </source>
</evidence>
<dbReference type="AlphaFoldDB" id="A0A2J6WEV4"/>
<dbReference type="InterPro" id="IPR053149">
    <property type="entry name" value="TPK"/>
</dbReference>
<dbReference type="SMART" id="SM00983">
    <property type="entry name" value="TPK_B1_binding"/>
    <property type="match status" value="1"/>
</dbReference>
<name>A0A2J6WEV4_9BACT</name>
<evidence type="ECO:0000256" key="5">
    <source>
        <dbReference type="NCBIfam" id="TIGR01378"/>
    </source>
</evidence>
<dbReference type="EC" id="2.7.6.2" evidence="5"/>
<dbReference type="Proteomes" id="UP000237040">
    <property type="component" value="Unassembled WGS sequence"/>
</dbReference>
<dbReference type="InterPro" id="IPR007371">
    <property type="entry name" value="TPK_catalytic"/>
</dbReference>
<dbReference type="SUPFAM" id="SSF63999">
    <property type="entry name" value="Thiamin pyrophosphokinase, catalytic domain"/>
    <property type="match status" value="1"/>
</dbReference>
<dbReference type="GO" id="GO:0005524">
    <property type="term" value="F:ATP binding"/>
    <property type="evidence" value="ECO:0007669"/>
    <property type="project" value="UniProtKB-KW"/>
</dbReference>
<dbReference type="GO" id="GO:0009229">
    <property type="term" value="P:thiamine diphosphate biosynthetic process"/>
    <property type="evidence" value="ECO:0007669"/>
    <property type="project" value="InterPro"/>
</dbReference>
<evidence type="ECO:0000256" key="4">
    <source>
        <dbReference type="ARBA" id="ARBA00022840"/>
    </source>
</evidence>
<dbReference type="InterPro" id="IPR006282">
    <property type="entry name" value="Thi_PPkinase"/>
</dbReference>
<evidence type="ECO:0000256" key="2">
    <source>
        <dbReference type="ARBA" id="ARBA00022741"/>
    </source>
</evidence>